<sequence length="35" mass="4121">MVTSTRHAHLIRVLLVKTSRKWASLGFHLAERIEY</sequence>
<accession>A0A806FQJ7</accession>
<reference evidence="1 2" key="1">
    <citation type="journal article" date="2011" name="J. Bacteriol.">
        <title>Genome Sequence of the Probiotic Strain Bifidobacterium animalis subsp. lactis CNCM I-2494.</title>
        <authorList>
            <person name="Chervaux C."/>
            <person name="Grimaldi C."/>
            <person name="Bolotin A."/>
            <person name="Quinquis B."/>
            <person name="Legrain-Raspaud S."/>
            <person name="van Hylckama Vlieg J.E."/>
            <person name="Denariaz G."/>
            <person name="Smokvina T."/>
        </authorList>
    </citation>
    <scope>NUCLEOTIDE SEQUENCE [LARGE SCALE GENOMIC DNA]</scope>
    <source>
        <strain evidence="1 2">CNCM I-2494</strain>
    </source>
</reference>
<evidence type="ECO:0000313" key="2">
    <source>
        <dbReference type="Proteomes" id="UP000008394"/>
    </source>
</evidence>
<name>A0A806FQJ7_BIFAN</name>
<evidence type="ECO:0000313" key="1">
    <source>
        <dbReference type="EMBL" id="AEK30976.1"/>
    </source>
</evidence>
<dbReference type="Proteomes" id="UP000008394">
    <property type="component" value="Chromosome"/>
</dbReference>
<gene>
    <name evidence="1" type="ORF">BALAC2494_02073</name>
</gene>
<organism evidence="1 2">
    <name type="scientific">Bifidobacterium animalis subsp. lactis CNCM I-2494</name>
    <dbReference type="NCBI Taxonomy" id="1042403"/>
    <lineage>
        <taxon>Bacteria</taxon>
        <taxon>Bacillati</taxon>
        <taxon>Actinomycetota</taxon>
        <taxon>Actinomycetes</taxon>
        <taxon>Bifidobacteriales</taxon>
        <taxon>Bifidobacteriaceae</taxon>
        <taxon>Bifidobacterium</taxon>
    </lineage>
</organism>
<proteinExistence type="predicted"/>
<dbReference type="KEGG" id="bnm:BALAC2494_02073"/>
<protein>
    <submittedName>
        <fullName evidence="1">Uncharacterized protein</fullName>
    </submittedName>
</protein>
<dbReference type="EMBL" id="CP002915">
    <property type="protein sequence ID" value="AEK30976.1"/>
    <property type="molecule type" value="Genomic_DNA"/>
</dbReference>
<dbReference type="AlphaFoldDB" id="A0A806FQJ7"/>